<reference evidence="2 4" key="2">
    <citation type="journal article" date="2014" name="BMC Genomics">
        <title>An improved genome release (version Mt4.0) for the model legume Medicago truncatula.</title>
        <authorList>
            <person name="Tang H."/>
            <person name="Krishnakumar V."/>
            <person name="Bidwell S."/>
            <person name="Rosen B."/>
            <person name="Chan A."/>
            <person name="Zhou S."/>
            <person name="Gentzbittel L."/>
            <person name="Childs K.L."/>
            <person name="Yandell M."/>
            <person name="Gundlach H."/>
            <person name="Mayer K.F."/>
            <person name="Schwartz D.C."/>
            <person name="Town C.D."/>
        </authorList>
    </citation>
    <scope>GENOME REANNOTATION</scope>
    <source>
        <strain evidence="2">A17</strain>
        <strain evidence="3 4">cv. Jemalong A17</strain>
    </source>
</reference>
<gene>
    <name evidence="2" type="ordered locus">MTR_8g072415</name>
</gene>
<reference evidence="3" key="3">
    <citation type="submission" date="2015-04" db="UniProtKB">
        <authorList>
            <consortium name="EnsemblPlants"/>
        </authorList>
    </citation>
    <scope>IDENTIFICATION</scope>
    <source>
        <strain evidence="3">cv. Jemalong A17</strain>
    </source>
</reference>
<keyword evidence="4" id="KW-1185">Reference proteome</keyword>
<feature type="compositionally biased region" description="Basic and acidic residues" evidence="1">
    <location>
        <begin position="29"/>
        <end position="41"/>
    </location>
</feature>
<protein>
    <submittedName>
        <fullName evidence="2 3">Uncharacterized protein</fullName>
    </submittedName>
</protein>
<organism evidence="2 4">
    <name type="scientific">Medicago truncatula</name>
    <name type="common">Barrel medic</name>
    <name type="synonym">Medicago tribuloides</name>
    <dbReference type="NCBI Taxonomy" id="3880"/>
    <lineage>
        <taxon>Eukaryota</taxon>
        <taxon>Viridiplantae</taxon>
        <taxon>Streptophyta</taxon>
        <taxon>Embryophyta</taxon>
        <taxon>Tracheophyta</taxon>
        <taxon>Spermatophyta</taxon>
        <taxon>Magnoliopsida</taxon>
        <taxon>eudicotyledons</taxon>
        <taxon>Gunneridae</taxon>
        <taxon>Pentapetalae</taxon>
        <taxon>rosids</taxon>
        <taxon>fabids</taxon>
        <taxon>Fabales</taxon>
        <taxon>Fabaceae</taxon>
        <taxon>Papilionoideae</taxon>
        <taxon>50 kb inversion clade</taxon>
        <taxon>NPAAA clade</taxon>
        <taxon>Hologalegina</taxon>
        <taxon>IRL clade</taxon>
        <taxon>Trifolieae</taxon>
        <taxon>Medicago</taxon>
    </lineage>
</organism>
<dbReference type="EMBL" id="CM001224">
    <property type="protein sequence ID" value="KEH20334.1"/>
    <property type="molecule type" value="Genomic_DNA"/>
</dbReference>
<dbReference type="AlphaFoldDB" id="A0A072TS41"/>
<dbReference type="EnsemblPlants" id="KEH20334">
    <property type="protein sequence ID" value="KEH20334"/>
    <property type="gene ID" value="MTR_8g072415"/>
</dbReference>
<evidence type="ECO:0000313" key="4">
    <source>
        <dbReference type="Proteomes" id="UP000002051"/>
    </source>
</evidence>
<feature type="region of interest" description="Disordered" evidence="1">
    <location>
        <begin position="29"/>
        <end position="83"/>
    </location>
</feature>
<dbReference type="Proteomes" id="UP000002051">
    <property type="component" value="Chromosome 8"/>
</dbReference>
<dbReference type="HOGENOM" id="CLU_2200909_0_0_1"/>
<sequence length="108" mass="12798">MEENNNGVCLERGCLRERDLRESDGFVKSERNEERELNEKEKKKKKKKRELREEKHRKSHVSCLLLSTSGDARGSRQGDGTRSARYKLMYQVKAMMLHCRRFRNSPIV</sequence>
<proteinExistence type="predicted"/>
<accession>A0A072TS41</accession>
<evidence type="ECO:0000313" key="2">
    <source>
        <dbReference type="EMBL" id="KEH20334.1"/>
    </source>
</evidence>
<name>A0A072TS41_MEDTR</name>
<evidence type="ECO:0000256" key="1">
    <source>
        <dbReference type="SAM" id="MobiDB-lite"/>
    </source>
</evidence>
<evidence type="ECO:0000313" key="3">
    <source>
        <dbReference type="EnsemblPlants" id="KEH20334"/>
    </source>
</evidence>
<reference evidence="2 4" key="1">
    <citation type="journal article" date="2011" name="Nature">
        <title>The Medicago genome provides insight into the evolution of rhizobial symbioses.</title>
        <authorList>
            <person name="Young N.D."/>
            <person name="Debelle F."/>
            <person name="Oldroyd G.E."/>
            <person name="Geurts R."/>
            <person name="Cannon S.B."/>
            <person name="Udvardi M.K."/>
            <person name="Benedito V.A."/>
            <person name="Mayer K.F."/>
            <person name="Gouzy J."/>
            <person name="Schoof H."/>
            <person name="Van de Peer Y."/>
            <person name="Proost S."/>
            <person name="Cook D.R."/>
            <person name="Meyers B.C."/>
            <person name="Spannagl M."/>
            <person name="Cheung F."/>
            <person name="De Mita S."/>
            <person name="Krishnakumar V."/>
            <person name="Gundlach H."/>
            <person name="Zhou S."/>
            <person name="Mudge J."/>
            <person name="Bharti A.K."/>
            <person name="Murray J.D."/>
            <person name="Naoumkina M.A."/>
            <person name="Rosen B."/>
            <person name="Silverstein K.A."/>
            <person name="Tang H."/>
            <person name="Rombauts S."/>
            <person name="Zhao P.X."/>
            <person name="Zhou P."/>
            <person name="Barbe V."/>
            <person name="Bardou P."/>
            <person name="Bechner M."/>
            <person name="Bellec A."/>
            <person name="Berger A."/>
            <person name="Berges H."/>
            <person name="Bidwell S."/>
            <person name="Bisseling T."/>
            <person name="Choisne N."/>
            <person name="Couloux A."/>
            <person name="Denny R."/>
            <person name="Deshpande S."/>
            <person name="Dai X."/>
            <person name="Doyle J.J."/>
            <person name="Dudez A.M."/>
            <person name="Farmer A.D."/>
            <person name="Fouteau S."/>
            <person name="Franken C."/>
            <person name="Gibelin C."/>
            <person name="Gish J."/>
            <person name="Goldstein S."/>
            <person name="Gonzalez A.J."/>
            <person name="Green P.J."/>
            <person name="Hallab A."/>
            <person name="Hartog M."/>
            <person name="Hua A."/>
            <person name="Humphray S.J."/>
            <person name="Jeong D.H."/>
            <person name="Jing Y."/>
            <person name="Jocker A."/>
            <person name="Kenton S.M."/>
            <person name="Kim D.J."/>
            <person name="Klee K."/>
            <person name="Lai H."/>
            <person name="Lang C."/>
            <person name="Lin S."/>
            <person name="Macmil S.L."/>
            <person name="Magdelenat G."/>
            <person name="Matthews L."/>
            <person name="McCorrison J."/>
            <person name="Monaghan E.L."/>
            <person name="Mun J.H."/>
            <person name="Najar F.Z."/>
            <person name="Nicholson C."/>
            <person name="Noirot C."/>
            <person name="O'Bleness M."/>
            <person name="Paule C.R."/>
            <person name="Poulain J."/>
            <person name="Prion F."/>
            <person name="Qin B."/>
            <person name="Qu C."/>
            <person name="Retzel E.F."/>
            <person name="Riddle C."/>
            <person name="Sallet E."/>
            <person name="Samain S."/>
            <person name="Samson N."/>
            <person name="Sanders I."/>
            <person name="Saurat O."/>
            <person name="Scarpelli C."/>
            <person name="Schiex T."/>
            <person name="Segurens B."/>
            <person name="Severin A.J."/>
            <person name="Sherrier D.J."/>
            <person name="Shi R."/>
            <person name="Sims S."/>
            <person name="Singer S.R."/>
            <person name="Sinharoy S."/>
            <person name="Sterck L."/>
            <person name="Viollet A."/>
            <person name="Wang B.B."/>
            <person name="Wang K."/>
            <person name="Wang M."/>
            <person name="Wang X."/>
            <person name="Warfsmann J."/>
            <person name="Weissenbach J."/>
            <person name="White D.D."/>
            <person name="White J.D."/>
            <person name="Wiley G.B."/>
            <person name="Wincker P."/>
            <person name="Xing Y."/>
            <person name="Yang L."/>
            <person name="Yao Z."/>
            <person name="Ying F."/>
            <person name="Zhai J."/>
            <person name="Zhou L."/>
            <person name="Zuber A."/>
            <person name="Denarie J."/>
            <person name="Dixon R.A."/>
            <person name="May G.D."/>
            <person name="Schwartz D.C."/>
            <person name="Rogers J."/>
            <person name="Quetier F."/>
            <person name="Town C.D."/>
            <person name="Roe B.A."/>
        </authorList>
    </citation>
    <scope>NUCLEOTIDE SEQUENCE [LARGE SCALE GENOMIC DNA]</scope>
    <source>
        <strain evidence="2">A17</strain>
        <strain evidence="3 4">cv. Jemalong A17</strain>
    </source>
</reference>